<protein>
    <recommendedName>
        <fullName evidence="4">DUF3147 domain-containing protein</fullName>
    </recommendedName>
</protein>
<comment type="caution">
    <text evidence="2">The sequence shown here is derived from an EMBL/GenBank/DDBJ whole genome shotgun (WGS) entry which is preliminary data.</text>
</comment>
<evidence type="ECO:0008006" key="4">
    <source>
        <dbReference type="Google" id="ProtNLM"/>
    </source>
</evidence>
<dbReference type="OrthoDB" id="47473at2"/>
<keyword evidence="1" id="KW-1133">Transmembrane helix</keyword>
<dbReference type="NCBIfam" id="NF006749">
    <property type="entry name" value="PRK09272.1-2"/>
    <property type="match status" value="1"/>
</dbReference>
<evidence type="ECO:0000256" key="1">
    <source>
        <dbReference type="SAM" id="Phobius"/>
    </source>
</evidence>
<feature type="transmembrane region" description="Helical" evidence="1">
    <location>
        <begin position="28"/>
        <end position="48"/>
    </location>
</feature>
<keyword evidence="1" id="KW-0472">Membrane</keyword>
<name>A0A383XPZ8_9GAMM</name>
<keyword evidence="3" id="KW-1185">Reference proteome</keyword>
<keyword evidence="1" id="KW-0812">Transmembrane</keyword>
<reference evidence="2 3" key="1">
    <citation type="submission" date="2018-05" db="EMBL/GenBank/DDBJ databases">
        <title>Abyssibacter profundi OUC007T gen. nov., sp. nov, a marine bacterium isolated from seawater of the Mariana Trench.</title>
        <authorList>
            <person name="Zhou S."/>
        </authorList>
    </citation>
    <scope>NUCLEOTIDE SEQUENCE [LARGE SCALE GENOMIC DNA]</scope>
    <source>
        <strain evidence="2 3">OUC007</strain>
    </source>
</reference>
<sequence>MLYLAIKVLLSAGVIVLASELAKRSTLLGALIVSLPLVSVLAMSWLYVETGDARRVASMSKDVFFLVLPSLALFIVLPVLIDRGVGYWSALALASALTASLYGLLVWVR</sequence>
<feature type="transmembrane region" description="Helical" evidence="1">
    <location>
        <begin position="87"/>
        <end position="108"/>
    </location>
</feature>
<dbReference type="EMBL" id="QEQK01000019">
    <property type="protein sequence ID" value="PWN54702.1"/>
    <property type="molecule type" value="Genomic_DNA"/>
</dbReference>
<dbReference type="Proteomes" id="UP000251800">
    <property type="component" value="Unassembled WGS sequence"/>
</dbReference>
<dbReference type="AlphaFoldDB" id="A0A383XPZ8"/>
<dbReference type="RefSeq" id="WP_109721510.1">
    <property type="nucleotide sequence ID" value="NZ_QEQK01000019.1"/>
</dbReference>
<evidence type="ECO:0000313" key="3">
    <source>
        <dbReference type="Proteomes" id="UP000251800"/>
    </source>
</evidence>
<proteinExistence type="predicted"/>
<accession>A0A383XPZ8</accession>
<organism evidence="2 3">
    <name type="scientific">Abyssibacter profundi</name>
    <dbReference type="NCBI Taxonomy" id="2182787"/>
    <lineage>
        <taxon>Bacteria</taxon>
        <taxon>Pseudomonadati</taxon>
        <taxon>Pseudomonadota</taxon>
        <taxon>Gammaproteobacteria</taxon>
        <taxon>Chromatiales</taxon>
        <taxon>Oceanococcaceae</taxon>
        <taxon>Abyssibacter</taxon>
    </lineage>
</organism>
<evidence type="ECO:0000313" key="2">
    <source>
        <dbReference type="EMBL" id="PWN54702.1"/>
    </source>
</evidence>
<feature type="transmembrane region" description="Helical" evidence="1">
    <location>
        <begin position="63"/>
        <end position="81"/>
    </location>
</feature>
<gene>
    <name evidence="2" type="ORF">DEH80_15890</name>
</gene>
<dbReference type="InterPro" id="IPR058117">
    <property type="entry name" value="BV97_02767-like"/>
</dbReference>